<feature type="binding site" evidence="6">
    <location>
        <position position="5"/>
    </location>
    <ligand>
        <name>Mg(2+)</name>
        <dbReference type="ChEBI" id="CHEBI:18420"/>
    </ligand>
</feature>
<evidence type="ECO:0000259" key="7">
    <source>
        <dbReference type="Pfam" id="PF01850"/>
    </source>
</evidence>
<dbReference type="RefSeq" id="WP_095512521.1">
    <property type="nucleotide sequence ID" value="NZ_MQWD01000005.1"/>
</dbReference>
<keyword evidence="9" id="KW-1185">Reference proteome</keyword>
<keyword evidence="4 6" id="KW-0378">Hydrolase</keyword>
<dbReference type="SUPFAM" id="SSF88723">
    <property type="entry name" value="PIN domain-like"/>
    <property type="match status" value="1"/>
</dbReference>
<evidence type="ECO:0000256" key="3">
    <source>
        <dbReference type="ARBA" id="ARBA00022723"/>
    </source>
</evidence>
<accession>A0A271IV06</accession>
<keyword evidence="5 6" id="KW-0460">Magnesium</keyword>
<comment type="similarity">
    <text evidence="6">Belongs to the PINc/VapC protein family.</text>
</comment>
<dbReference type="GO" id="GO:0016787">
    <property type="term" value="F:hydrolase activity"/>
    <property type="evidence" value="ECO:0007669"/>
    <property type="project" value="UniProtKB-KW"/>
</dbReference>
<protein>
    <recommendedName>
        <fullName evidence="6">Ribonuclease VapC</fullName>
        <shortName evidence="6">RNase VapC</shortName>
        <ecNumber evidence="6">3.1.-.-</ecNumber>
    </recommendedName>
    <alternativeName>
        <fullName evidence="6">Toxin VapC</fullName>
    </alternativeName>
</protein>
<dbReference type="AlphaFoldDB" id="A0A271IV06"/>
<evidence type="ECO:0000313" key="8">
    <source>
        <dbReference type="EMBL" id="PAP74555.1"/>
    </source>
</evidence>
<dbReference type="EC" id="3.1.-.-" evidence="6"/>
<organism evidence="8 9">
    <name type="scientific">Rubrivirga marina</name>
    <dbReference type="NCBI Taxonomy" id="1196024"/>
    <lineage>
        <taxon>Bacteria</taxon>
        <taxon>Pseudomonadati</taxon>
        <taxon>Rhodothermota</taxon>
        <taxon>Rhodothermia</taxon>
        <taxon>Rhodothermales</taxon>
        <taxon>Rubricoccaceae</taxon>
        <taxon>Rubrivirga</taxon>
    </lineage>
</organism>
<comment type="function">
    <text evidence="6">Toxic component of a toxin-antitoxin (TA) system. An RNase.</text>
</comment>
<dbReference type="InterPro" id="IPR051619">
    <property type="entry name" value="TypeII_TA_RNase_PINc/VapC"/>
</dbReference>
<reference evidence="8 9" key="1">
    <citation type="submission" date="2016-11" db="EMBL/GenBank/DDBJ databases">
        <title>Study of marine rhodopsin-containing bacteria.</title>
        <authorList>
            <person name="Yoshizawa S."/>
            <person name="Kumagai Y."/>
            <person name="Kogure K."/>
        </authorList>
    </citation>
    <scope>NUCLEOTIDE SEQUENCE [LARGE SCALE GENOMIC DNA]</scope>
    <source>
        <strain evidence="8 9">SAORIC-28</strain>
    </source>
</reference>
<dbReference type="Gene3D" id="3.40.50.1010">
    <property type="entry name" value="5'-nuclease"/>
    <property type="match status" value="1"/>
</dbReference>
<feature type="domain" description="PIN" evidence="7">
    <location>
        <begin position="2"/>
        <end position="119"/>
    </location>
</feature>
<feature type="binding site" evidence="6">
    <location>
        <position position="96"/>
    </location>
    <ligand>
        <name>Mg(2+)</name>
        <dbReference type="ChEBI" id="CHEBI:18420"/>
    </ligand>
</feature>
<dbReference type="Proteomes" id="UP000216339">
    <property type="component" value="Unassembled WGS sequence"/>
</dbReference>
<evidence type="ECO:0000313" key="9">
    <source>
        <dbReference type="Proteomes" id="UP000216339"/>
    </source>
</evidence>
<keyword evidence="6" id="KW-0800">Toxin</keyword>
<gene>
    <name evidence="6" type="primary">vapC</name>
    <name evidence="8" type="ORF">BSZ37_20460</name>
</gene>
<dbReference type="GO" id="GO:0000287">
    <property type="term" value="F:magnesium ion binding"/>
    <property type="evidence" value="ECO:0007669"/>
    <property type="project" value="UniProtKB-UniRule"/>
</dbReference>
<evidence type="ECO:0000256" key="1">
    <source>
        <dbReference type="ARBA" id="ARBA00022649"/>
    </source>
</evidence>
<comment type="caution">
    <text evidence="8">The sequence shown here is derived from an EMBL/GenBank/DDBJ whole genome shotgun (WGS) entry which is preliminary data.</text>
</comment>
<proteinExistence type="inferred from homology"/>
<dbReference type="InterPro" id="IPR022907">
    <property type="entry name" value="VapC_family"/>
</dbReference>
<evidence type="ECO:0000256" key="4">
    <source>
        <dbReference type="ARBA" id="ARBA00022801"/>
    </source>
</evidence>
<dbReference type="GO" id="GO:0090729">
    <property type="term" value="F:toxin activity"/>
    <property type="evidence" value="ECO:0007669"/>
    <property type="project" value="UniProtKB-KW"/>
</dbReference>
<dbReference type="InterPro" id="IPR029060">
    <property type="entry name" value="PIN-like_dom_sf"/>
</dbReference>
<dbReference type="Pfam" id="PF01850">
    <property type="entry name" value="PIN"/>
    <property type="match status" value="1"/>
</dbReference>
<keyword evidence="2 6" id="KW-0540">Nuclease</keyword>
<evidence type="ECO:0000256" key="5">
    <source>
        <dbReference type="ARBA" id="ARBA00022842"/>
    </source>
</evidence>
<comment type="cofactor">
    <cofactor evidence="6">
        <name>Mg(2+)</name>
        <dbReference type="ChEBI" id="CHEBI:18420"/>
    </cofactor>
</comment>
<keyword evidence="1 6" id="KW-1277">Toxin-antitoxin system</keyword>
<dbReference type="InterPro" id="IPR044153">
    <property type="entry name" value="PIN_Pae0151-like"/>
</dbReference>
<dbReference type="InterPro" id="IPR002716">
    <property type="entry name" value="PIN_dom"/>
</dbReference>
<sequence>MIVVDTDVVSAFWIRGGRTSVARQARKRDGDWVVPPLWRSEFRSVLRQYLVGGYVSLGQALWFAEKAEADLRGRERATGTADVLRLVERTGHSAYDCEYVALAEAEGARLVTGDRTVARLFPTTAVLLEDFAAGG</sequence>
<keyword evidence="3 6" id="KW-0479">Metal-binding</keyword>
<dbReference type="EMBL" id="MQWD01000005">
    <property type="protein sequence ID" value="PAP74555.1"/>
    <property type="molecule type" value="Genomic_DNA"/>
</dbReference>
<evidence type="ECO:0000256" key="2">
    <source>
        <dbReference type="ARBA" id="ARBA00022722"/>
    </source>
</evidence>
<dbReference type="GO" id="GO:0004540">
    <property type="term" value="F:RNA nuclease activity"/>
    <property type="evidence" value="ECO:0007669"/>
    <property type="project" value="InterPro"/>
</dbReference>
<dbReference type="PANTHER" id="PTHR35901">
    <property type="entry name" value="RIBONUCLEASE VAPC3"/>
    <property type="match status" value="1"/>
</dbReference>
<dbReference type="PANTHER" id="PTHR35901:SF1">
    <property type="entry name" value="EXONUCLEASE VAPC9"/>
    <property type="match status" value="1"/>
</dbReference>
<name>A0A271IV06_9BACT</name>
<dbReference type="CDD" id="cd09873">
    <property type="entry name" value="PIN_Pae0151-like"/>
    <property type="match status" value="1"/>
</dbReference>
<dbReference type="HAMAP" id="MF_00265">
    <property type="entry name" value="VapC_Nob1"/>
    <property type="match status" value="1"/>
</dbReference>
<evidence type="ECO:0000256" key="6">
    <source>
        <dbReference type="HAMAP-Rule" id="MF_00265"/>
    </source>
</evidence>